<dbReference type="EMBL" id="MW279214">
    <property type="protein sequence ID" value="QTC30744.1"/>
    <property type="molecule type" value="Genomic_DNA"/>
</dbReference>
<dbReference type="EC" id="7.1.1.2" evidence="9"/>
<evidence type="ECO:0000256" key="2">
    <source>
        <dbReference type="ARBA" id="ARBA00008472"/>
    </source>
</evidence>
<gene>
    <name evidence="10" type="primary">ND3</name>
</gene>
<evidence type="ECO:0000256" key="3">
    <source>
        <dbReference type="ARBA" id="ARBA00021007"/>
    </source>
</evidence>
<feature type="transmembrane region" description="Helical" evidence="9">
    <location>
        <begin position="92"/>
        <end position="115"/>
    </location>
</feature>
<keyword evidence="9" id="KW-0830">Ubiquinone</keyword>
<keyword evidence="9 10" id="KW-0496">Mitochondrion</keyword>
<keyword evidence="9" id="KW-0520">NAD</keyword>
<dbReference type="InterPro" id="IPR038430">
    <property type="entry name" value="NDAH_ubi_oxred_su3_sf"/>
</dbReference>
<comment type="catalytic activity">
    <reaction evidence="8 9">
        <text>a ubiquinone + NADH + 5 H(+)(in) = a ubiquinol + NAD(+) + 4 H(+)(out)</text>
        <dbReference type="Rhea" id="RHEA:29091"/>
        <dbReference type="Rhea" id="RHEA-COMP:9565"/>
        <dbReference type="Rhea" id="RHEA-COMP:9566"/>
        <dbReference type="ChEBI" id="CHEBI:15378"/>
        <dbReference type="ChEBI" id="CHEBI:16389"/>
        <dbReference type="ChEBI" id="CHEBI:17976"/>
        <dbReference type="ChEBI" id="CHEBI:57540"/>
        <dbReference type="ChEBI" id="CHEBI:57945"/>
        <dbReference type="EC" id="7.1.1.2"/>
    </reaction>
</comment>
<dbReference type="GO" id="GO:0030964">
    <property type="term" value="C:NADH dehydrogenase complex"/>
    <property type="evidence" value="ECO:0007669"/>
    <property type="project" value="TreeGrafter"/>
</dbReference>
<protein>
    <recommendedName>
        <fullName evidence="3 9">NADH-ubiquinone oxidoreductase chain 3</fullName>
        <ecNumber evidence="9">7.1.1.2</ecNumber>
    </recommendedName>
</protein>
<dbReference type="PANTHER" id="PTHR11058:SF9">
    <property type="entry name" value="NADH-UBIQUINONE OXIDOREDUCTASE CHAIN 3"/>
    <property type="match status" value="1"/>
</dbReference>
<evidence type="ECO:0000313" key="10">
    <source>
        <dbReference type="EMBL" id="QTC30744.1"/>
    </source>
</evidence>
<dbReference type="InterPro" id="IPR000440">
    <property type="entry name" value="NADH_UbQ/plastoQ_OxRdtase_su3"/>
</dbReference>
<keyword evidence="9" id="KW-0679">Respiratory chain</keyword>
<reference evidence="10" key="1">
    <citation type="journal article" name="Insects">
        <title>New Mitochondrial Gene Rearrangement in Psyttalia concolor, P. humilis and P. lounsburyi (Hymenoptera: Braconidae), Three Parasitoid Species of Economic Interest.</title>
        <authorList>
            <person name="Powell C."/>
            <person name="Caleca V."/>
            <person name="Rhode C."/>
            <person name="Teixeira da Costa L."/>
            <person name="van Asch B."/>
        </authorList>
    </citation>
    <scope>NUCLEOTIDE SEQUENCE</scope>
</reference>
<dbReference type="GO" id="GO:0008137">
    <property type="term" value="F:NADH dehydrogenase (ubiquinone) activity"/>
    <property type="evidence" value="ECO:0007669"/>
    <property type="project" value="UniProtKB-UniRule"/>
</dbReference>
<evidence type="ECO:0000256" key="1">
    <source>
        <dbReference type="ARBA" id="ARBA00004370"/>
    </source>
</evidence>
<keyword evidence="5 9" id="KW-0812">Transmembrane</keyword>
<feature type="transmembrane region" description="Helical" evidence="9">
    <location>
        <begin position="12"/>
        <end position="36"/>
    </location>
</feature>
<evidence type="ECO:0000256" key="6">
    <source>
        <dbReference type="ARBA" id="ARBA00022989"/>
    </source>
</evidence>
<geneLocation type="mitochondrion" evidence="10"/>
<comment type="function">
    <text evidence="9">Core subunit of the mitochondrial membrane respiratory chain NADH dehydrogenase (Complex I) which catalyzes electron transfer from NADH through the respiratory chain, using ubiquinone as an electron acceptor. Essential for the catalytic activity of complex I.</text>
</comment>
<keyword evidence="6 9" id="KW-1133">Transmembrane helix</keyword>
<keyword evidence="9" id="KW-0249">Electron transport</keyword>
<organism evidence="10">
    <name type="scientific">Psyttalia lounsburyi</name>
    <dbReference type="NCBI Taxonomy" id="405760"/>
    <lineage>
        <taxon>Eukaryota</taxon>
        <taxon>Metazoa</taxon>
        <taxon>Ecdysozoa</taxon>
        <taxon>Arthropoda</taxon>
        <taxon>Hexapoda</taxon>
        <taxon>Insecta</taxon>
        <taxon>Pterygota</taxon>
        <taxon>Neoptera</taxon>
        <taxon>Endopterygota</taxon>
        <taxon>Hymenoptera</taxon>
        <taxon>Apocrita</taxon>
        <taxon>Ichneumonoidea</taxon>
        <taxon>Braconidae</taxon>
        <taxon>Opiinae</taxon>
        <taxon>Psyttalia</taxon>
    </lineage>
</organism>
<dbReference type="Gene3D" id="1.20.58.1610">
    <property type="entry name" value="NADH:ubiquinone/plastoquinone oxidoreductase, chain 3"/>
    <property type="match status" value="1"/>
</dbReference>
<dbReference type="AlphaFoldDB" id="A0A8A4J8P7"/>
<evidence type="ECO:0000256" key="5">
    <source>
        <dbReference type="ARBA" id="ARBA00022692"/>
    </source>
</evidence>
<name>A0A8A4J8P7_9HYME</name>
<accession>A0A8A4J8P7</accession>
<comment type="similarity">
    <text evidence="2 9">Belongs to the complex I subunit 3 family.</text>
</comment>
<evidence type="ECO:0000256" key="4">
    <source>
        <dbReference type="ARBA" id="ARBA00022448"/>
    </source>
</evidence>
<dbReference type="Pfam" id="PF00507">
    <property type="entry name" value="Oxidored_q4"/>
    <property type="match status" value="1"/>
</dbReference>
<proteinExistence type="inferred from homology"/>
<keyword evidence="7 9" id="KW-0472">Membrane</keyword>
<keyword evidence="4 9" id="KW-0813">Transport</keyword>
<comment type="subcellular location">
    <subcellularLocation>
        <location evidence="1">Membrane</location>
    </subcellularLocation>
    <subcellularLocation>
        <location evidence="9">Mitochondrion membrane</location>
        <topology evidence="9">Multi-pass membrane protein</topology>
    </subcellularLocation>
</comment>
<dbReference type="GO" id="GO:0031966">
    <property type="term" value="C:mitochondrial membrane"/>
    <property type="evidence" value="ECO:0007669"/>
    <property type="project" value="UniProtKB-SubCell"/>
</dbReference>
<feature type="transmembrane region" description="Helical" evidence="9">
    <location>
        <begin position="66"/>
        <end position="86"/>
    </location>
</feature>
<evidence type="ECO:0000256" key="8">
    <source>
        <dbReference type="ARBA" id="ARBA00049551"/>
    </source>
</evidence>
<sequence>MLIKFYFNNMYLILLMFMFIVMFMICLLMMLLNLLISKKEILDREKISSFECGFDSLSLLRLPFSIHFYLIGILFLVFDVEVVYLFPMVNLFTYLSIWDWLFISFLILMILYLGLEFEKLEGSLKWIF</sequence>
<keyword evidence="9" id="KW-1278">Translocase</keyword>
<dbReference type="PANTHER" id="PTHR11058">
    <property type="entry name" value="NADH-UBIQUINONE OXIDOREDUCTASE CHAIN 3"/>
    <property type="match status" value="1"/>
</dbReference>
<evidence type="ECO:0000256" key="7">
    <source>
        <dbReference type="ARBA" id="ARBA00023136"/>
    </source>
</evidence>
<evidence type="ECO:0000256" key="9">
    <source>
        <dbReference type="RuleBase" id="RU003640"/>
    </source>
</evidence>